<comment type="caution">
    <text evidence="2">The sequence shown here is derived from an EMBL/GenBank/DDBJ whole genome shotgun (WGS) entry which is preliminary data.</text>
</comment>
<sequence>MNGTAEAMEAMDKAYEKVTTEVMNITEVFDTAAIKNTEGINRAAGAKGTVESTGTAAEKGEAEEMDTARINTWQRARMRQGGGTRRW</sequence>
<proteinExistence type="predicted"/>
<dbReference type="AlphaFoldDB" id="A0A6A3M705"/>
<evidence type="ECO:0000313" key="2">
    <source>
        <dbReference type="EMBL" id="KAE9025495.1"/>
    </source>
</evidence>
<organism evidence="2 5">
    <name type="scientific">Phytophthora rubi</name>
    <dbReference type="NCBI Taxonomy" id="129364"/>
    <lineage>
        <taxon>Eukaryota</taxon>
        <taxon>Sar</taxon>
        <taxon>Stramenopiles</taxon>
        <taxon>Oomycota</taxon>
        <taxon>Peronosporomycetes</taxon>
        <taxon>Peronosporales</taxon>
        <taxon>Peronosporaceae</taxon>
        <taxon>Phytophthora</taxon>
    </lineage>
</organism>
<dbReference type="Proteomes" id="UP000435112">
    <property type="component" value="Unassembled WGS sequence"/>
</dbReference>
<evidence type="ECO:0000313" key="4">
    <source>
        <dbReference type="Proteomes" id="UP000434957"/>
    </source>
</evidence>
<dbReference type="EMBL" id="QXFU01000660">
    <property type="protein sequence ID" value="KAE9025495.1"/>
    <property type="molecule type" value="Genomic_DNA"/>
</dbReference>
<dbReference type="Proteomes" id="UP000434957">
    <property type="component" value="Unassembled WGS sequence"/>
</dbReference>
<name>A0A6A3M705_9STRA</name>
<evidence type="ECO:0000313" key="3">
    <source>
        <dbReference type="EMBL" id="KAE9337943.1"/>
    </source>
</evidence>
<evidence type="ECO:0000313" key="5">
    <source>
        <dbReference type="Proteomes" id="UP000435112"/>
    </source>
</evidence>
<gene>
    <name evidence="2" type="ORF">PR002_g11184</name>
    <name evidence="3" type="ORF">PR003_g11759</name>
</gene>
<dbReference type="EMBL" id="QXFT01000684">
    <property type="protein sequence ID" value="KAE9337943.1"/>
    <property type="molecule type" value="Genomic_DNA"/>
</dbReference>
<keyword evidence="4" id="KW-1185">Reference proteome</keyword>
<protein>
    <submittedName>
        <fullName evidence="2">Uncharacterized protein</fullName>
    </submittedName>
</protein>
<evidence type="ECO:0000256" key="1">
    <source>
        <dbReference type="SAM" id="MobiDB-lite"/>
    </source>
</evidence>
<feature type="region of interest" description="Disordered" evidence="1">
    <location>
        <begin position="45"/>
        <end position="64"/>
    </location>
</feature>
<reference evidence="2 5" key="1">
    <citation type="submission" date="2018-09" db="EMBL/GenBank/DDBJ databases">
        <title>Genomic investigation of the strawberry pathogen Phytophthora fragariae indicates pathogenicity is determined by transcriptional variation in three key races.</title>
        <authorList>
            <person name="Adams T.M."/>
            <person name="Armitage A.D."/>
            <person name="Sobczyk M.K."/>
            <person name="Bates H.J."/>
            <person name="Dunwell J.M."/>
            <person name="Nellist C.F."/>
            <person name="Harrison R.J."/>
        </authorList>
    </citation>
    <scope>NUCLEOTIDE SEQUENCE [LARGE SCALE GENOMIC DNA]</scope>
    <source>
        <strain evidence="2 5">SCRP324</strain>
        <strain evidence="3 4">SCRP333</strain>
    </source>
</reference>
<accession>A0A6A3M705</accession>